<dbReference type="GO" id="GO:0003682">
    <property type="term" value="F:chromatin binding"/>
    <property type="evidence" value="ECO:0000318"/>
    <property type="project" value="GO_Central"/>
</dbReference>
<sequence>MEVLGWWFIRGPNALQCLSRFPPADPTRSLSSPESGGGGVIMESTESRFAHLLQPIRELTKNWDVDVASQLNDYLDELDEMCITFDGGKTRLNFAEAALLIQGSACIYSKKVELLHHLVFQTLEFISEKNKKRSQEAETEKSGGSRMTSNRDDDGQDMFSPLDLDQSQNWHQSGLSTTVVVTPLPPESLIPPESQEKQKLPLISVKGEVLCSQRDFRINLFFPGEGGVVLLRLRSALELDLHPANFLHQDSSVDASMGADVPPEAGEDCRPEDRSDQDPEQHVDRHQAGSGVREKRQIFAEERPQQDAPPPVNVWTLHDPYAVLAHDKPFRMGRCYRVPHGLDEGGKRKRRCPCPLQDFRSWFRGTSGPMENKLKGGPTFTDLNYIYLKSLKDKIRTRRRLNRRVGLVMSEDELRRTLLQPQEVGLQQEGDEPADAFRDADMFGEHDLSEEESPEDPADFAGGAQHIADQADELSYEDLVKLQVEQLVAHSRGYIQESALSRRVKDWEDHIGPELLLQEQRPPFSIREYGDRITGALSGVGCCRTFSSLVQGQDNLEVCKFLLASLQLANDYTVEIQSSAGLEESLDTMSLTLLSTHRATDRFQNLQASS</sequence>
<organism evidence="10 11">
    <name type="scientific">Oryzias latipes</name>
    <name type="common">Japanese rice fish</name>
    <name type="synonym">Japanese killifish</name>
    <dbReference type="NCBI Taxonomy" id="8090"/>
    <lineage>
        <taxon>Eukaryota</taxon>
        <taxon>Metazoa</taxon>
        <taxon>Chordata</taxon>
        <taxon>Craniata</taxon>
        <taxon>Vertebrata</taxon>
        <taxon>Euteleostomi</taxon>
        <taxon>Actinopterygii</taxon>
        <taxon>Neopterygii</taxon>
        <taxon>Teleostei</taxon>
        <taxon>Neoteleostei</taxon>
        <taxon>Acanthomorphata</taxon>
        <taxon>Ovalentaria</taxon>
        <taxon>Atherinomorphae</taxon>
        <taxon>Beloniformes</taxon>
        <taxon>Adrianichthyidae</taxon>
        <taxon>Oryziinae</taxon>
        <taxon>Oryzias</taxon>
    </lineage>
</organism>
<dbReference type="STRING" id="8090.ENSORLP00000042621"/>
<comment type="similarity">
    <text evidence="2">Belongs to the CND2 H2 (condensin-2 subunit 2) family.</text>
</comment>
<feature type="region of interest" description="Disordered" evidence="7">
    <location>
        <begin position="131"/>
        <end position="163"/>
    </location>
</feature>
<dbReference type="GO" id="GO:0010032">
    <property type="term" value="P:meiotic chromosome condensation"/>
    <property type="evidence" value="ECO:0000318"/>
    <property type="project" value="GO_Central"/>
</dbReference>
<dbReference type="Bgee" id="ENSORLG00000019964">
    <property type="expression patterns" value="Expressed in ovary and 14 other cell types or tissues"/>
</dbReference>
<feature type="domain" description="Condensin II complex subunit H2 N-terminal" evidence="8">
    <location>
        <begin position="47"/>
        <end position="163"/>
    </location>
</feature>
<dbReference type="Pfam" id="PF16858">
    <property type="entry name" value="CNDH2_C"/>
    <property type="match status" value="1"/>
</dbReference>
<feature type="compositionally biased region" description="Basic and acidic residues" evidence="7">
    <location>
        <begin position="267"/>
        <end position="292"/>
    </location>
</feature>
<dbReference type="InterPro" id="IPR031737">
    <property type="entry name" value="CNDH2_C"/>
</dbReference>
<evidence type="ECO:0000256" key="1">
    <source>
        <dbReference type="ARBA" id="ARBA00004123"/>
    </source>
</evidence>
<dbReference type="InterPro" id="IPR009378">
    <property type="entry name" value="H2_N"/>
</dbReference>
<evidence type="ECO:0000259" key="8">
    <source>
        <dbReference type="Pfam" id="PF06278"/>
    </source>
</evidence>
<evidence type="ECO:0000313" key="10">
    <source>
        <dbReference type="Ensembl" id="ENSORLP00000042621.1"/>
    </source>
</evidence>
<feature type="region of interest" description="Disordered" evidence="7">
    <location>
        <begin position="252"/>
        <end position="292"/>
    </location>
</feature>
<evidence type="ECO:0000313" key="11">
    <source>
        <dbReference type="Proteomes" id="UP000001038"/>
    </source>
</evidence>
<accession>A0A3B3IFE0</accession>
<dbReference type="PANTHER" id="PTHR14324:SF3">
    <property type="entry name" value="CONDENSIN-2 COMPLEX SUBUNIT H2"/>
    <property type="match status" value="1"/>
</dbReference>
<keyword evidence="4" id="KW-0226">DNA condensation</keyword>
<evidence type="ECO:0000256" key="4">
    <source>
        <dbReference type="ARBA" id="ARBA00023067"/>
    </source>
</evidence>
<evidence type="ECO:0000256" key="6">
    <source>
        <dbReference type="ARBA" id="ARBA00030479"/>
    </source>
</evidence>
<comment type="subcellular location">
    <subcellularLocation>
        <location evidence="1">Nucleus</location>
    </subcellularLocation>
</comment>
<dbReference type="GO" id="GO:0000796">
    <property type="term" value="C:condensin complex"/>
    <property type="evidence" value="ECO:0000318"/>
    <property type="project" value="GO_Central"/>
</dbReference>
<dbReference type="GO" id="GO:0051306">
    <property type="term" value="P:mitotic sister chromatid separation"/>
    <property type="evidence" value="ECO:0000318"/>
    <property type="project" value="GO_Central"/>
</dbReference>
<evidence type="ECO:0000256" key="5">
    <source>
        <dbReference type="ARBA" id="ARBA00023242"/>
    </source>
</evidence>
<dbReference type="InParanoid" id="A0A3B3IFE0"/>
<proteinExistence type="inferred from homology"/>
<dbReference type="GeneTree" id="ENSGT00390000014443"/>
<evidence type="ECO:0000259" key="9">
    <source>
        <dbReference type="Pfam" id="PF16858"/>
    </source>
</evidence>
<dbReference type="Proteomes" id="UP000001038">
    <property type="component" value="Chromosome 23"/>
</dbReference>
<feature type="compositionally biased region" description="Basic and acidic residues" evidence="7">
    <location>
        <begin position="131"/>
        <end position="153"/>
    </location>
</feature>
<dbReference type="FunCoup" id="A0A3B3IFE0">
    <property type="interactions" value="1354"/>
</dbReference>
<keyword evidence="5" id="KW-0539">Nucleus</keyword>
<dbReference type="Ensembl" id="ENSORLT00000029822.1">
    <property type="protein sequence ID" value="ENSORLP00000042621.1"/>
    <property type="gene ID" value="ENSORLG00000019964.2"/>
</dbReference>
<protein>
    <recommendedName>
        <fullName evidence="3">Condensin-2 complex subunit H2</fullName>
    </recommendedName>
    <alternativeName>
        <fullName evidence="6">Non-SMC condensin II complex subunit H2</fullName>
    </alternativeName>
</protein>
<feature type="domain" description="Condensin-2 complex subunit H2 C-terminal" evidence="9">
    <location>
        <begin position="475"/>
        <end position="603"/>
    </location>
</feature>
<reference evidence="10" key="3">
    <citation type="submission" date="2025-09" db="UniProtKB">
        <authorList>
            <consortium name="Ensembl"/>
        </authorList>
    </citation>
    <scope>IDENTIFICATION</scope>
    <source>
        <strain evidence="10">Hd-rR</strain>
    </source>
</reference>
<dbReference type="GO" id="GO:0005634">
    <property type="term" value="C:nucleus"/>
    <property type="evidence" value="ECO:0000318"/>
    <property type="project" value="GO_Central"/>
</dbReference>
<dbReference type="Pfam" id="PF06278">
    <property type="entry name" value="CNDH2_N"/>
    <property type="match status" value="1"/>
</dbReference>
<evidence type="ECO:0000256" key="7">
    <source>
        <dbReference type="SAM" id="MobiDB-lite"/>
    </source>
</evidence>
<reference evidence="10" key="2">
    <citation type="submission" date="2025-08" db="UniProtKB">
        <authorList>
            <consortium name="Ensembl"/>
        </authorList>
    </citation>
    <scope>IDENTIFICATION</scope>
    <source>
        <strain evidence="10">Hd-rR</strain>
    </source>
</reference>
<reference evidence="10 11" key="1">
    <citation type="journal article" date="2007" name="Nature">
        <title>The medaka draft genome and insights into vertebrate genome evolution.</title>
        <authorList>
            <person name="Kasahara M."/>
            <person name="Naruse K."/>
            <person name="Sasaki S."/>
            <person name="Nakatani Y."/>
            <person name="Qu W."/>
            <person name="Ahsan B."/>
            <person name="Yamada T."/>
            <person name="Nagayasu Y."/>
            <person name="Doi K."/>
            <person name="Kasai Y."/>
            <person name="Jindo T."/>
            <person name="Kobayashi D."/>
            <person name="Shimada A."/>
            <person name="Toyoda A."/>
            <person name="Kuroki Y."/>
            <person name="Fujiyama A."/>
            <person name="Sasaki T."/>
            <person name="Shimizu A."/>
            <person name="Asakawa S."/>
            <person name="Shimizu N."/>
            <person name="Hashimoto S."/>
            <person name="Yang J."/>
            <person name="Lee Y."/>
            <person name="Matsushima K."/>
            <person name="Sugano S."/>
            <person name="Sakaizumi M."/>
            <person name="Narita T."/>
            <person name="Ohishi K."/>
            <person name="Haga S."/>
            <person name="Ohta F."/>
            <person name="Nomoto H."/>
            <person name="Nogata K."/>
            <person name="Morishita T."/>
            <person name="Endo T."/>
            <person name="Shin-I T."/>
            <person name="Takeda H."/>
            <person name="Morishita S."/>
            <person name="Kohara Y."/>
        </authorList>
    </citation>
    <scope>NUCLEOTIDE SEQUENCE [LARGE SCALE GENOMIC DNA]</scope>
    <source>
        <strain evidence="10 11">Hd-rR</strain>
    </source>
</reference>
<evidence type="ECO:0000256" key="3">
    <source>
        <dbReference type="ARBA" id="ARBA00016903"/>
    </source>
</evidence>
<dbReference type="PANTHER" id="PTHR14324">
    <property type="entry name" value="CONDENSIN-2 COMPLEX SUBUNIT H2"/>
    <property type="match status" value="1"/>
</dbReference>
<dbReference type="InterPro" id="IPR031739">
    <property type="entry name" value="Ncaph2"/>
</dbReference>
<dbReference type="AlphaFoldDB" id="A0A3B3IFE0"/>
<name>A0A3B3IFE0_ORYLA</name>
<keyword evidence="11" id="KW-1185">Reference proteome</keyword>
<gene>
    <name evidence="10" type="primary">ncaph2</name>
</gene>
<evidence type="ECO:0000256" key="2">
    <source>
        <dbReference type="ARBA" id="ARBA00007844"/>
    </source>
</evidence>